<protein>
    <recommendedName>
        <fullName evidence="8">Probable cytosol aminopeptidase</fullName>
        <ecNumber evidence="8">3.4.11.1</ecNumber>
    </recommendedName>
    <alternativeName>
        <fullName evidence="8">Leucine aminopeptidase</fullName>
        <shortName evidence="8">LAP</shortName>
        <ecNumber evidence="8">3.4.11.10</ecNumber>
    </alternativeName>
    <alternativeName>
        <fullName evidence="8">Leucyl aminopeptidase</fullName>
    </alternativeName>
</protein>
<comment type="function">
    <text evidence="8">Presumably involved in the processing and regular turnover of intracellular proteins. Catalyzes the removal of unsubstituted N-terminal amino acids from various peptides.</text>
</comment>
<organism evidence="10 11">
    <name type="scientific">Deferribacter autotrophicus</name>
    <dbReference type="NCBI Taxonomy" id="500465"/>
    <lineage>
        <taxon>Bacteria</taxon>
        <taxon>Pseudomonadati</taxon>
        <taxon>Deferribacterota</taxon>
        <taxon>Deferribacteres</taxon>
        <taxon>Deferribacterales</taxon>
        <taxon>Deferribacteraceae</taxon>
        <taxon>Deferribacter</taxon>
    </lineage>
</organism>
<dbReference type="Gene3D" id="3.40.220.10">
    <property type="entry name" value="Leucine Aminopeptidase, subunit E, domain 1"/>
    <property type="match status" value="1"/>
</dbReference>
<dbReference type="HAMAP" id="MF_00181">
    <property type="entry name" value="Cytosol_peptidase_M17"/>
    <property type="match status" value="1"/>
</dbReference>
<evidence type="ECO:0000256" key="3">
    <source>
        <dbReference type="ARBA" id="ARBA00009528"/>
    </source>
</evidence>
<dbReference type="EC" id="3.4.11.1" evidence="8"/>
<dbReference type="SUPFAM" id="SSF52949">
    <property type="entry name" value="Macro domain-like"/>
    <property type="match status" value="1"/>
</dbReference>
<name>A0A5A8F4Q9_9BACT</name>
<dbReference type="PRINTS" id="PR00481">
    <property type="entry name" value="LAMNOPPTDASE"/>
</dbReference>
<dbReference type="InterPro" id="IPR043472">
    <property type="entry name" value="Macro_dom-like"/>
</dbReference>
<keyword evidence="7 8" id="KW-0464">Manganese</keyword>
<feature type="binding site" evidence="8">
    <location>
        <position position="266"/>
    </location>
    <ligand>
        <name>Mn(2+)</name>
        <dbReference type="ChEBI" id="CHEBI:29035"/>
        <label>2</label>
    </ligand>
</feature>
<feature type="domain" description="Cytosol aminopeptidase" evidence="9">
    <location>
        <begin position="341"/>
        <end position="348"/>
    </location>
</feature>
<proteinExistence type="inferred from homology"/>
<dbReference type="InterPro" id="IPR011356">
    <property type="entry name" value="Leucine_aapep/pepB"/>
</dbReference>
<comment type="catalytic activity">
    <reaction evidence="1 8">
        <text>Release of an N-terminal amino acid, Xaa-|-Yaa-, in which Xaa is preferably Leu, but may be other amino acids including Pro although not Arg or Lys, and Yaa may be Pro. Amino acid amides and methyl esters are also readily hydrolyzed, but rates on arylamides are exceedingly low.</text>
        <dbReference type="EC" id="3.4.11.1"/>
    </reaction>
</comment>
<dbReference type="GO" id="GO:0030145">
    <property type="term" value="F:manganese ion binding"/>
    <property type="evidence" value="ECO:0007669"/>
    <property type="project" value="UniProtKB-UniRule"/>
</dbReference>
<dbReference type="GO" id="GO:0006508">
    <property type="term" value="P:proteolysis"/>
    <property type="evidence" value="ECO:0007669"/>
    <property type="project" value="UniProtKB-KW"/>
</dbReference>
<evidence type="ECO:0000256" key="1">
    <source>
        <dbReference type="ARBA" id="ARBA00000135"/>
    </source>
</evidence>
<dbReference type="PANTHER" id="PTHR11963:SF23">
    <property type="entry name" value="CYTOSOL AMINOPEPTIDASE"/>
    <property type="match status" value="1"/>
</dbReference>
<comment type="similarity">
    <text evidence="3 8">Belongs to the peptidase M17 family.</text>
</comment>
<evidence type="ECO:0000256" key="5">
    <source>
        <dbReference type="ARBA" id="ARBA00022670"/>
    </source>
</evidence>
<dbReference type="InterPro" id="IPR023042">
    <property type="entry name" value="Peptidase_M17_leu_NH2_pept"/>
</dbReference>
<reference evidence="10 11" key="1">
    <citation type="submission" date="2019-06" db="EMBL/GenBank/DDBJ databases">
        <title>Genomic insights into carbon and energy metabolism of Deferribacter autotrophicus revealed new metabolic traits in the phylum Deferribacteres.</title>
        <authorList>
            <person name="Slobodkin A.I."/>
            <person name="Slobodkina G.B."/>
            <person name="Allioux M."/>
            <person name="Alain K."/>
            <person name="Jebbar M."/>
            <person name="Shadrin V."/>
            <person name="Kublanov I.V."/>
            <person name="Toshchakov S.V."/>
            <person name="Bonch-Osmolovskaya E.A."/>
        </authorList>
    </citation>
    <scope>NUCLEOTIDE SEQUENCE [LARGE SCALE GENOMIC DNA]</scope>
    <source>
        <strain evidence="10 11">SL50</strain>
    </source>
</reference>
<dbReference type="EMBL" id="VFJB01000004">
    <property type="protein sequence ID" value="KAA0258591.1"/>
    <property type="molecule type" value="Genomic_DNA"/>
</dbReference>
<dbReference type="PROSITE" id="PS00631">
    <property type="entry name" value="CYTOSOL_AP"/>
    <property type="match status" value="1"/>
</dbReference>
<keyword evidence="11" id="KW-1185">Reference proteome</keyword>
<keyword evidence="6 8" id="KW-0378">Hydrolase</keyword>
<dbReference type="AlphaFoldDB" id="A0A5A8F4Q9"/>
<dbReference type="PANTHER" id="PTHR11963">
    <property type="entry name" value="LEUCINE AMINOPEPTIDASE-RELATED"/>
    <property type="match status" value="1"/>
</dbReference>
<feature type="active site" evidence="8">
    <location>
        <position position="347"/>
    </location>
</feature>
<dbReference type="EC" id="3.4.11.10" evidence="8"/>
<evidence type="ECO:0000313" key="10">
    <source>
        <dbReference type="EMBL" id="KAA0258591.1"/>
    </source>
</evidence>
<dbReference type="RefSeq" id="WP_149266145.1">
    <property type="nucleotide sequence ID" value="NZ_VFJB01000004.1"/>
</dbReference>
<feature type="binding site" evidence="8">
    <location>
        <position position="284"/>
    </location>
    <ligand>
        <name>Mn(2+)</name>
        <dbReference type="ChEBI" id="CHEBI:29035"/>
        <label>2</label>
    </ligand>
</feature>
<dbReference type="Proteomes" id="UP000322876">
    <property type="component" value="Unassembled WGS sequence"/>
</dbReference>
<gene>
    <name evidence="8" type="primary">pepA</name>
    <name evidence="10" type="ORF">FHQ18_05375</name>
</gene>
<feature type="binding site" evidence="8">
    <location>
        <position position="261"/>
    </location>
    <ligand>
        <name>Mn(2+)</name>
        <dbReference type="ChEBI" id="CHEBI:29035"/>
        <label>2</label>
    </ligand>
</feature>
<dbReference type="CDD" id="cd00433">
    <property type="entry name" value="Peptidase_M17"/>
    <property type="match status" value="1"/>
</dbReference>
<sequence>MKIVCRKKTALGSKKEAILIPVFRNIETLKPLTGKKLDEEIKKILDSDFFNFEETEIKSFYLEINKKLKKIYLMSIPKEIEEYREYMKLGNKFAEIVKKDKIYTFSMLAFEDLYSERKDFNYTKSFVEGIYFGLYEFDKYKSDSNDYELEEIEIITNSNKTKKIFDSELPLLDTIFKNIYIVRDLVNTPHSDLYPEKFAQFIKSFETDRLKVTILNYEDLVKEEFNLIVAVGKGGANKPCLVKIEYKGRPESKDNIALVGKGVTFDSGGMNLKPTGHIETMKTDMAGAATVFGIVKTLHDLEEKVNVYCYLPLVENIISNNSYKPGDIIKSKSGKTVEILNTDAEGRLILADALYEATQTDPDVIIDMATLTGACVVALGSYCAGLFSNRRFLAKNILDLSYDLAEDIWELPLFEDYEKRIKGDISDLINIAKKRGEAGSIIAALFLQQFVDNYPWIHLDIAGPAYIEDKHHIFGKGATGFGLRLVYQFIKKYYTQ</sequence>
<comment type="cofactor">
    <cofactor evidence="8">
        <name>Mn(2+)</name>
        <dbReference type="ChEBI" id="CHEBI:29035"/>
    </cofactor>
    <text evidence="8">Binds 2 manganese ions per subunit.</text>
</comment>
<dbReference type="Pfam" id="PF00883">
    <property type="entry name" value="Peptidase_M17"/>
    <property type="match status" value="1"/>
</dbReference>
<feature type="binding site" evidence="8">
    <location>
        <position position="266"/>
    </location>
    <ligand>
        <name>Mn(2+)</name>
        <dbReference type="ChEBI" id="CHEBI:29035"/>
        <label>1</label>
    </ligand>
</feature>
<feature type="active site" evidence="8">
    <location>
        <position position="273"/>
    </location>
</feature>
<dbReference type="OrthoDB" id="9809354at2"/>
<keyword evidence="8" id="KW-0479">Metal-binding</keyword>
<feature type="binding site" evidence="8">
    <location>
        <position position="343"/>
    </location>
    <ligand>
        <name>Mn(2+)</name>
        <dbReference type="ChEBI" id="CHEBI:29035"/>
        <label>1</label>
    </ligand>
</feature>
<keyword evidence="8" id="KW-0963">Cytoplasm</keyword>
<comment type="caution">
    <text evidence="10">The sequence shown here is derived from an EMBL/GenBank/DDBJ whole genome shotgun (WGS) entry which is preliminary data.</text>
</comment>
<dbReference type="GO" id="GO:0070006">
    <property type="term" value="F:metalloaminopeptidase activity"/>
    <property type="evidence" value="ECO:0007669"/>
    <property type="project" value="InterPro"/>
</dbReference>
<evidence type="ECO:0000256" key="8">
    <source>
        <dbReference type="HAMAP-Rule" id="MF_00181"/>
    </source>
</evidence>
<dbReference type="Pfam" id="PF02789">
    <property type="entry name" value="Peptidase_M17_N"/>
    <property type="match status" value="1"/>
</dbReference>
<dbReference type="InterPro" id="IPR000819">
    <property type="entry name" value="Peptidase_M17_C"/>
</dbReference>
<dbReference type="SUPFAM" id="SSF53187">
    <property type="entry name" value="Zn-dependent exopeptidases"/>
    <property type="match status" value="1"/>
</dbReference>
<feature type="binding site" evidence="8">
    <location>
        <position position="345"/>
    </location>
    <ligand>
        <name>Mn(2+)</name>
        <dbReference type="ChEBI" id="CHEBI:29035"/>
        <label>2</label>
    </ligand>
</feature>
<comment type="subcellular location">
    <subcellularLocation>
        <location evidence="8">Cytoplasm</location>
    </subcellularLocation>
</comment>
<evidence type="ECO:0000313" key="11">
    <source>
        <dbReference type="Proteomes" id="UP000322876"/>
    </source>
</evidence>
<evidence type="ECO:0000256" key="2">
    <source>
        <dbReference type="ARBA" id="ARBA00000967"/>
    </source>
</evidence>
<keyword evidence="5 8" id="KW-0645">Protease</keyword>
<dbReference type="InterPro" id="IPR008283">
    <property type="entry name" value="Peptidase_M17_N"/>
</dbReference>
<feature type="binding site" evidence="8">
    <location>
        <position position="345"/>
    </location>
    <ligand>
        <name>Mn(2+)</name>
        <dbReference type="ChEBI" id="CHEBI:29035"/>
        <label>1</label>
    </ligand>
</feature>
<evidence type="ECO:0000256" key="7">
    <source>
        <dbReference type="ARBA" id="ARBA00023211"/>
    </source>
</evidence>
<comment type="catalytic activity">
    <reaction evidence="2 8">
        <text>Release of an N-terminal amino acid, preferentially leucine, but not glutamic or aspartic acids.</text>
        <dbReference type="EC" id="3.4.11.10"/>
    </reaction>
</comment>
<keyword evidence="4 8" id="KW-0031">Aminopeptidase</keyword>
<evidence type="ECO:0000256" key="6">
    <source>
        <dbReference type="ARBA" id="ARBA00022801"/>
    </source>
</evidence>
<evidence type="ECO:0000259" key="9">
    <source>
        <dbReference type="PROSITE" id="PS00631"/>
    </source>
</evidence>
<dbReference type="GO" id="GO:0005737">
    <property type="term" value="C:cytoplasm"/>
    <property type="evidence" value="ECO:0007669"/>
    <property type="project" value="UniProtKB-SubCell"/>
</dbReference>
<accession>A0A5A8F4Q9</accession>
<evidence type="ECO:0000256" key="4">
    <source>
        <dbReference type="ARBA" id="ARBA00022438"/>
    </source>
</evidence>
<dbReference type="Gene3D" id="3.40.630.10">
    <property type="entry name" value="Zn peptidases"/>
    <property type="match status" value="1"/>
</dbReference>